<dbReference type="FunFam" id="3.40.50.720:FF:000018">
    <property type="entry name" value="Malate dehydrogenase"/>
    <property type="match status" value="1"/>
</dbReference>
<dbReference type="Pfam" id="PF02866">
    <property type="entry name" value="Ldh_1_C"/>
    <property type="match status" value="1"/>
</dbReference>
<dbReference type="PANTHER" id="PTHR43128">
    <property type="entry name" value="L-2-HYDROXYCARBOXYLATE DEHYDROGENASE (NAD(P)(+))"/>
    <property type="match status" value="1"/>
</dbReference>
<dbReference type="NCBIfam" id="TIGR01771">
    <property type="entry name" value="L-LDH-NAD"/>
    <property type="match status" value="1"/>
</dbReference>
<dbReference type="Gene3D" id="3.90.110.10">
    <property type="entry name" value="Lactate dehydrogenase/glycoside hydrolase, family 4, C-terminal"/>
    <property type="match status" value="1"/>
</dbReference>
<feature type="domain" description="Lactate/malate dehydrogenase N-terminal" evidence="13">
    <location>
        <begin position="1"/>
        <end position="139"/>
    </location>
</feature>
<feature type="binding site" evidence="12">
    <location>
        <begin position="7"/>
        <end position="12"/>
    </location>
    <ligand>
        <name>NAD(+)</name>
        <dbReference type="ChEBI" id="CHEBI:57540"/>
    </ligand>
</feature>
<dbReference type="EMBL" id="CP011232">
    <property type="protein sequence ID" value="AKI97293.1"/>
    <property type="molecule type" value="Genomic_DNA"/>
</dbReference>
<dbReference type="AlphaFoldDB" id="A0A0G2ZEM5"/>
<protein>
    <recommendedName>
        <fullName evidence="5 10">L-lactate dehydrogenase</fullName>
        <shortName evidence="10">L-LDH</shortName>
        <ecNumber evidence="4 10">1.1.1.27</ecNumber>
    </recommendedName>
</protein>
<feature type="binding site" evidence="10 12">
    <location>
        <position position="32"/>
    </location>
    <ligand>
        <name>NAD(+)</name>
        <dbReference type="ChEBI" id="CHEBI:57540"/>
    </ligand>
</feature>
<feature type="binding site" evidence="10 12">
    <location>
        <begin position="115"/>
        <end position="117"/>
    </location>
    <ligand>
        <name>NAD(+)</name>
        <dbReference type="ChEBI" id="CHEBI:57540"/>
    </ligand>
</feature>
<dbReference type="GO" id="GO:0006089">
    <property type="term" value="P:lactate metabolic process"/>
    <property type="evidence" value="ECO:0007669"/>
    <property type="project" value="TreeGrafter"/>
</dbReference>
<dbReference type="InterPro" id="IPR018177">
    <property type="entry name" value="L-lactate_DH_AS"/>
</dbReference>
<comment type="catalytic activity">
    <reaction evidence="9 10">
        <text>(S)-lactate + NAD(+) = pyruvate + NADH + H(+)</text>
        <dbReference type="Rhea" id="RHEA:23444"/>
        <dbReference type="ChEBI" id="CHEBI:15361"/>
        <dbReference type="ChEBI" id="CHEBI:15378"/>
        <dbReference type="ChEBI" id="CHEBI:16651"/>
        <dbReference type="ChEBI" id="CHEBI:57540"/>
        <dbReference type="ChEBI" id="CHEBI:57945"/>
        <dbReference type="EC" id="1.1.1.27"/>
    </reaction>
</comment>
<feature type="binding site" evidence="10">
    <location>
        <position position="79"/>
    </location>
    <ligand>
        <name>substrate</name>
    </ligand>
</feature>
<dbReference type="EC" id="1.1.1.27" evidence="4 10"/>
<comment type="function">
    <text evidence="10">Catalyzes the conversion of lactate to pyruvate.</text>
</comment>
<evidence type="ECO:0000256" key="7">
    <source>
        <dbReference type="ARBA" id="ARBA00023002"/>
    </source>
</evidence>
<evidence type="ECO:0000259" key="14">
    <source>
        <dbReference type="Pfam" id="PF02866"/>
    </source>
</evidence>
<comment type="activity regulation">
    <text evidence="10">Allosterically activated by fructose 1,6-bisphosphate (FBP).</text>
</comment>
<feature type="modified residue" description="Phosphotyrosine" evidence="10">
    <location>
        <position position="219"/>
    </location>
</feature>
<gene>
    <name evidence="10" type="primary">ldh</name>
    <name evidence="15" type="ORF">IX53_05095</name>
</gene>
<feature type="binding site" evidence="10">
    <location>
        <position position="62"/>
    </location>
    <ligand>
        <name>NAD(+)</name>
        <dbReference type="ChEBI" id="CHEBI:57540"/>
    </ligand>
</feature>
<evidence type="ECO:0000256" key="3">
    <source>
        <dbReference type="ARBA" id="ARBA00011881"/>
    </source>
</evidence>
<dbReference type="GO" id="GO:0006096">
    <property type="term" value="P:glycolytic process"/>
    <property type="evidence" value="ECO:0007669"/>
    <property type="project" value="UniProtKB-UniRule"/>
</dbReference>
<evidence type="ECO:0000259" key="13">
    <source>
        <dbReference type="Pfam" id="PF00056"/>
    </source>
</evidence>
<dbReference type="CDD" id="cd05292">
    <property type="entry name" value="LDH_2"/>
    <property type="match status" value="1"/>
</dbReference>
<evidence type="ECO:0000256" key="2">
    <source>
        <dbReference type="ARBA" id="ARBA00006054"/>
    </source>
</evidence>
<dbReference type="GO" id="GO:0005737">
    <property type="term" value="C:cytoplasm"/>
    <property type="evidence" value="ECO:0007669"/>
    <property type="project" value="UniProtKB-SubCell"/>
</dbReference>
<evidence type="ECO:0000256" key="12">
    <source>
        <dbReference type="PIRSR" id="PIRSR000102-3"/>
    </source>
</evidence>
<comment type="subunit">
    <text evidence="3 10">Homotetramer.</text>
</comment>
<dbReference type="InterPro" id="IPR015955">
    <property type="entry name" value="Lactate_DH/Glyco_Ohase_4_C"/>
</dbReference>
<keyword evidence="6 10" id="KW-0021">Allosteric enzyme</keyword>
<evidence type="ECO:0000256" key="10">
    <source>
        <dbReference type="HAMAP-Rule" id="MF_00488"/>
    </source>
</evidence>
<dbReference type="InterPro" id="IPR001557">
    <property type="entry name" value="L-lactate/malate_DH"/>
</dbReference>
<feature type="domain" description="Lactate/malate dehydrogenase C-terminal" evidence="14">
    <location>
        <begin position="142"/>
        <end position="309"/>
    </location>
</feature>
<keyword evidence="10" id="KW-0597">Phosphoprotein</keyword>
<dbReference type="PROSITE" id="PS00064">
    <property type="entry name" value="L_LDH"/>
    <property type="match status" value="1"/>
</dbReference>
<dbReference type="HAMAP" id="MF_00488">
    <property type="entry name" value="Lactate_dehydrog"/>
    <property type="match status" value="1"/>
</dbReference>
<comment type="similarity">
    <text evidence="2 10">Belongs to the LDH/MDH superfamily. LDH family.</text>
</comment>
<dbReference type="OrthoDB" id="9802969at2"/>
<dbReference type="KEGG" id="kpf:IX53_05095"/>
<accession>A0A0G2ZEM5</accession>
<feature type="binding site" evidence="10">
    <location>
        <position position="11"/>
    </location>
    <ligand>
        <name>NAD(+)</name>
        <dbReference type="ChEBI" id="CHEBI:57540"/>
    </ligand>
</feature>
<comment type="pathway">
    <text evidence="1 10">Fermentation; pyruvate fermentation to lactate; (S)-lactate from pyruvate: step 1/1.</text>
</comment>
<dbReference type="PIRSF" id="PIRSF000102">
    <property type="entry name" value="Lac_mal_DH"/>
    <property type="match status" value="1"/>
</dbReference>
<reference evidence="15 16" key="1">
    <citation type="submission" date="2015-04" db="EMBL/GenBank/DDBJ databases">
        <title>Complete Genome Sequence of Kosmotoga pacifica SLHLJ1.</title>
        <authorList>
            <person name="Jiang L.J."/>
            <person name="Shao Z.Z."/>
            <person name="Jebbar M."/>
        </authorList>
    </citation>
    <scope>NUCLEOTIDE SEQUENCE [LARGE SCALE GENOMIC DNA]</scope>
    <source>
        <strain evidence="15 16">SLHLJ1</strain>
    </source>
</reference>
<keyword evidence="10" id="KW-0963">Cytoplasm</keyword>
<dbReference type="RefSeq" id="WP_047754427.1">
    <property type="nucleotide sequence ID" value="NZ_CAJUHA010000008.1"/>
</dbReference>
<comment type="caution">
    <text evidence="10">Lacks conserved residue(s) required for the propagation of feature annotation.</text>
</comment>
<dbReference type="UniPathway" id="UPA00554">
    <property type="reaction ID" value="UER00611"/>
</dbReference>
<evidence type="ECO:0000256" key="6">
    <source>
        <dbReference type="ARBA" id="ARBA00022533"/>
    </source>
</evidence>
<feature type="binding site" evidence="10">
    <location>
        <begin position="145"/>
        <end position="148"/>
    </location>
    <ligand>
        <name>substrate</name>
    </ligand>
</feature>
<proteinExistence type="inferred from homology"/>
<feature type="binding site" evidence="10">
    <location>
        <position position="228"/>
    </location>
    <ligand>
        <name>substrate</name>
    </ligand>
</feature>
<evidence type="ECO:0000256" key="1">
    <source>
        <dbReference type="ARBA" id="ARBA00004843"/>
    </source>
</evidence>
<dbReference type="PANTHER" id="PTHR43128:SF16">
    <property type="entry name" value="L-LACTATE DEHYDROGENASE"/>
    <property type="match status" value="1"/>
</dbReference>
<keyword evidence="7 10" id="KW-0560">Oxidoreductase</keyword>
<dbReference type="PATRIC" id="fig|1330330.3.peg.1022"/>
<dbReference type="InterPro" id="IPR022383">
    <property type="entry name" value="Lactate/malate_DH_C"/>
</dbReference>
<organism evidence="15 16">
    <name type="scientific">Kosmotoga pacifica</name>
    <dbReference type="NCBI Taxonomy" id="1330330"/>
    <lineage>
        <taxon>Bacteria</taxon>
        <taxon>Thermotogati</taxon>
        <taxon>Thermotogota</taxon>
        <taxon>Thermotogae</taxon>
        <taxon>Kosmotogales</taxon>
        <taxon>Kosmotogaceae</taxon>
        <taxon>Kosmotoga</taxon>
    </lineage>
</organism>
<dbReference type="GO" id="GO:0004459">
    <property type="term" value="F:L-lactate dehydrogenase (NAD+) activity"/>
    <property type="evidence" value="ECO:0007669"/>
    <property type="project" value="UniProtKB-UniRule"/>
</dbReference>
<sequence>MKISIIGAGMVGASIAYATMMKGIADEIALIDVNINLAEGHALDLSHGNPYVKPVRILGGDYFLSKNSDIVIITAGRSQKPGESRLQLIESNAELMKNIVKKTLSYSKSPLLLIVSNPVDVLTWVAWKVSGLPSHRVIGSGTTLDTARLRQNIAQHCHLDPRSVHAYVIGEHGDSEIVSWSTANVGGIPLETLCSACTASCEGSGVFERIFEDTKNAAYKIIEKKDATYFGIGLAVVRILEAIIGDSHSVLTISTVHNEFEGIKEVPFSVPSVLGRNGVERILPLKLSEKERAGLIKSALTIRKAIDTISK</sequence>
<dbReference type="InterPro" id="IPR036291">
    <property type="entry name" value="NAD(P)-bd_dom_sf"/>
</dbReference>
<keyword evidence="16" id="KW-1185">Reference proteome</keyword>
<dbReference type="SUPFAM" id="SSF56327">
    <property type="entry name" value="LDH C-terminal domain-like"/>
    <property type="match status" value="1"/>
</dbReference>
<dbReference type="Pfam" id="PF00056">
    <property type="entry name" value="Ldh_1_N"/>
    <property type="match status" value="1"/>
</dbReference>
<feature type="binding site" evidence="10">
    <location>
        <position position="150"/>
    </location>
    <ligand>
        <name>beta-D-fructose 1,6-bisphosphate</name>
        <dbReference type="ChEBI" id="CHEBI:32966"/>
        <note>allosteric activator</note>
    </ligand>
</feature>
<dbReference type="NCBIfam" id="NF000824">
    <property type="entry name" value="PRK00066.1"/>
    <property type="match status" value="1"/>
</dbReference>
<dbReference type="InterPro" id="IPR001236">
    <property type="entry name" value="Lactate/malate_DH_N"/>
</dbReference>
<feature type="active site" description="Proton acceptor" evidence="10 11">
    <location>
        <position position="172"/>
    </location>
</feature>
<comment type="subcellular location">
    <subcellularLocation>
        <location evidence="10">Cytoplasm</location>
    </subcellularLocation>
</comment>
<feature type="binding site" evidence="10">
    <location>
        <position position="140"/>
    </location>
    <ligand>
        <name>NAD(+)</name>
        <dbReference type="ChEBI" id="CHEBI:57540"/>
    </ligand>
</feature>
<dbReference type="SUPFAM" id="SSF51735">
    <property type="entry name" value="NAD(P)-binding Rossmann-fold domains"/>
    <property type="match status" value="1"/>
</dbReference>
<evidence type="ECO:0000313" key="16">
    <source>
        <dbReference type="Proteomes" id="UP000035159"/>
    </source>
</evidence>
<evidence type="ECO:0000313" key="15">
    <source>
        <dbReference type="EMBL" id="AKI97293.1"/>
    </source>
</evidence>
<evidence type="ECO:0000256" key="4">
    <source>
        <dbReference type="ARBA" id="ARBA00012967"/>
    </source>
</evidence>
<dbReference type="Proteomes" id="UP000035159">
    <property type="component" value="Chromosome"/>
</dbReference>
<feature type="binding site" evidence="10">
    <location>
        <position position="85"/>
    </location>
    <ligand>
        <name>substrate</name>
    </ligand>
</feature>
<dbReference type="STRING" id="1330330.IX53_05095"/>
<feature type="binding site" evidence="12">
    <location>
        <position position="92"/>
    </location>
    <ligand>
        <name>NAD(+)</name>
        <dbReference type="ChEBI" id="CHEBI:57540"/>
    </ligand>
</feature>
<name>A0A0G2ZEM5_9BACT</name>
<evidence type="ECO:0000256" key="8">
    <source>
        <dbReference type="ARBA" id="ARBA00023027"/>
    </source>
</evidence>
<evidence type="ECO:0000256" key="11">
    <source>
        <dbReference type="PIRSR" id="PIRSR000102-1"/>
    </source>
</evidence>
<keyword evidence="8 10" id="KW-0520">NAD</keyword>
<evidence type="ECO:0000256" key="9">
    <source>
        <dbReference type="ARBA" id="ARBA00049258"/>
    </source>
</evidence>
<evidence type="ECO:0000256" key="5">
    <source>
        <dbReference type="ARBA" id="ARBA00016495"/>
    </source>
</evidence>
<feature type="binding site" evidence="10">
    <location>
        <begin position="117"/>
        <end position="120"/>
    </location>
    <ligand>
        <name>substrate</name>
    </ligand>
</feature>
<feature type="binding site" evidence="10">
    <location>
        <position position="165"/>
    </location>
    <ligand>
        <name>beta-D-fructose 1,6-bisphosphate</name>
        <dbReference type="ChEBI" id="CHEBI:32966"/>
        <note>allosteric activator</note>
    </ligand>
</feature>
<dbReference type="InterPro" id="IPR011304">
    <property type="entry name" value="L-lactate_DH"/>
</dbReference>
<dbReference type="Gene3D" id="3.40.50.720">
    <property type="entry name" value="NAD(P)-binding Rossmann-like Domain"/>
    <property type="match status" value="1"/>
</dbReference>
<dbReference type="PRINTS" id="PR00086">
    <property type="entry name" value="LLDHDRGNASE"/>
</dbReference>